<feature type="chain" id="PRO_5041357470" description="Secreted protein" evidence="2">
    <location>
        <begin position="23"/>
        <end position="112"/>
    </location>
</feature>
<dbReference type="Proteomes" id="UP001157440">
    <property type="component" value="Unassembled WGS sequence"/>
</dbReference>
<feature type="signal peptide" evidence="2">
    <location>
        <begin position="1"/>
        <end position="22"/>
    </location>
</feature>
<dbReference type="EMBL" id="BSPL01000029">
    <property type="protein sequence ID" value="GLS73776.1"/>
    <property type="molecule type" value="Genomic_DNA"/>
</dbReference>
<reference evidence="4" key="1">
    <citation type="journal article" date="2019" name="Int. J. Syst. Evol. Microbiol.">
        <title>The Global Catalogue of Microorganisms (GCM) 10K type strain sequencing project: providing services to taxonomists for standard genome sequencing and annotation.</title>
        <authorList>
            <consortium name="The Broad Institute Genomics Platform"/>
            <consortium name="The Broad Institute Genome Sequencing Center for Infectious Disease"/>
            <person name="Wu L."/>
            <person name="Ma J."/>
        </authorList>
    </citation>
    <scope>NUCLEOTIDE SEQUENCE [LARGE SCALE GENOMIC DNA]</scope>
    <source>
        <strain evidence="4">NBRC 103632</strain>
    </source>
</reference>
<organism evidence="3 4">
    <name type="scientific">Methylobacterium tardum</name>
    <dbReference type="NCBI Taxonomy" id="374432"/>
    <lineage>
        <taxon>Bacteria</taxon>
        <taxon>Pseudomonadati</taxon>
        <taxon>Pseudomonadota</taxon>
        <taxon>Alphaproteobacteria</taxon>
        <taxon>Hyphomicrobiales</taxon>
        <taxon>Methylobacteriaceae</taxon>
        <taxon>Methylobacterium</taxon>
    </lineage>
</organism>
<keyword evidence="4" id="KW-1185">Reference proteome</keyword>
<evidence type="ECO:0000313" key="4">
    <source>
        <dbReference type="Proteomes" id="UP001157440"/>
    </source>
</evidence>
<feature type="region of interest" description="Disordered" evidence="1">
    <location>
        <begin position="43"/>
        <end position="62"/>
    </location>
</feature>
<evidence type="ECO:0000256" key="2">
    <source>
        <dbReference type="SAM" id="SignalP"/>
    </source>
</evidence>
<name>A0AA37TH13_9HYPH</name>
<dbReference type="AlphaFoldDB" id="A0AA37TH13"/>
<evidence type="ECO:0008006" key="5">
    <source>
        <dbReference type="Google" id="ProtNLM"/>
    </source>
</evidence>
<accession>A0AA37TH13</accession>
<protein>
    <recommendedName>
        <fullName evidence="5">Secreted protein</fullName>
    </recommendedName>
</protein>
<keyword evidence="2" id="KW-0732">Signal</keyword>
<evidence type="ECO:0000256" key="1">
    <source>
        <dbReference type="SAM" id="MobiDB-lite"/>
    </source>
</evidence>
<sequence length="112" mass="12275">MQLQGLALLLTLAGTVPVSALAAEPADLPALERAWHGCVREAYDSQQDRGSRPGRERNALDGCKPHEDRYVAALMATHPDADLPLGGWARTWAAYVSFVVDPVRAWIEALRR</sequence>
<comment type="caution">
    <text evidence="3">The sequence shown here is derived from an EMBL/GenBank/DDBJ whole genome shotgun (WGS) entry which is preliminary data.</text>
</comment>
<proteinExistence type="predicted"/>
<gene>
    <name evidence="3" type="ORF">GCM10007890_57910</name>
</gene>
<evidence type="ECO:0000313" key="3">
    <source>
        <dbReference type="EMBL" id="GLS73776.1"/>
    </source>
</evidence>